<gene>
    <name evidence="1" type="ORF">B2G88_18165</name>
</gene>
<evidence type="ECO:0000313" key="2">
    <source>
        <dbReference type="Proteomes" id="UP000196084"/>
    </source>
</evidence>
<reference evidence="1 2" key="1">
    <citation type="submission" date="2017-02" db="EMBL/GenBank/DDBJ databases">
        <title>Natronthermophilus aegyptiacus gen. nov.,sp. nov., an aerobic, extremely halophilic alkalithermophilic archaeon isolated from the athalassohaline Wadi An Natrun, Egypt.</title>
        <authorList>
            <person name="Zhao B."/>
        </authorList>
    </citation>
    <scope>NUCLEOTIDE SEQUENCE [LARGE SCALE GENOMIC DNA]</scope>
    <source>
        <strain evidence="1 2">CGMCC 1.3597</strain>
    </source>
</reference>
<proteinExistence type="predicted"/>
<dbReference type="AlphaFoldDB" id="A0A202E4T7"/>
<dbReference type="EMBL" id="MWPH01000005">
    <property type="protein sequence ID" value="OVE82920.1"/>
    <property type="molecule type" value="Genomic_DNA"/>
</dbReference>
<organism evidence="1 2">
    <name type="scientific">Natronolimnobius baerhuensis</name>
    <dbReference type="NCBI Taxonomy" id="253108"/>
    <lineage>
        <taxon>Archaea</taxon>
        <taxon>Methanobacteriati</taxon>
        <taxon>Methanobacteriota</taxon>
        <taxon>Stenosarchaea group</taxon>
        <taxon>Halobacteria</taxon>
        <taxon>Halobacteriales</taxon>
        <taxon>Natrialbaceae</taxon>
        <taxon>Natronolimnobius</taxon>
    </lineage>
</organism>
<accession>A0A202E4T7</accession>
<keyword evidence="2" id="KW-1185">Reference proteome</keyword>
<sequence>MAVEITSRYHNLKDHYKTLSALQSQHIIPTLQILKILLSCVRLFKSEMNRRRKGFHATPDRNNTGFIN</sequence>
<dbReference type="Proteomes" id="UP000196084">
    <property type="component" value="Unassembled WGS sequence"/>
</dbReference>
<comment type="caution">
    <text evidence="1">The sequence shown here is derived from an EMBL/GenBank/DDBJ whole genome shotgun (WGS) entry which is preliminary data.</text>
</comment>
<protein>
    <submittedName>
        <fullName evidence="1">Uncharacterized protein</fullName>
    </submittedName>
</protein>
<name>A0A202E4T7_9EURY</name>
<evidence type="ECO:0000313" key="1">
    <source>
        <dbReference type="EMBL" id="OVE82920.1"/>
    </source>
</evidence>